<dbReference type="InterPro" id="IPR013087">
    <property type="entry name" value="Znf_C2H2_type"/>
</dbReference>
<accession>A0A2G8KPX5</accession>
<organism evidence="3 4">
    <name type="scientific">Stichopus japonicus</name>
    <name type="common">Sea cucumber</name>
    <dbReference type="NCBI Taxonomy" id="307972"/>
    <lineage>
        <taxon>Eukaryota</taxon>
        <taxon>Metazoa</taxon>
        <taxon>Echinodermata</taxon>
        <taxon>Eleutherozoa</taxon>
        <taxon>Echinozoa</taxon>
        <taxon>Holothuroidea</taxon>
        <taxon>Aspidochirotacea</taxon>
        <taxon>Aspidochirotida</taxon>
        <taxon>Stichopodidae</taxon>
        <taxon>Apostichopus</taxon>
    </lineage>
</organism>
<evidence type="ECO:0000256" key="1">
    <source>
        <dbReference type="PROSITE-ProRule" id="PRU00042"/>
    </source>
</evidence>
<protein>
    <recommendedName>
        <fullName evidence="2">C2H2-type domain-containing protein</fullName>
    </recommendedName>
</protein>
<keyword evidence="1" id="KW-0479">Metal-binding</keyword>
<evidence type="ECO:0000313" key="4">
    <source>
        <dbReference type="Proteomes" id="UP000230750"/>
    </source>
</evidence>
<name>A0A2G8KPX5_STIJA</name>
<dbReference type="GO" id="GO:0008270">
    <property type="term" value="F:zinc ion binding"/>
    <property type="evidence" value="ECO:0007669"/>
    <property type="project" value="UniProtKB-KW"/>
</dbReference>
<dbReference type="EMBL" id="MRZV01000435">
    <property type="protein sequence ID" value="PIK50049.1"/>
    <property type="molecule type" value="Genomic_DNA"/>
</dbReference>
<dbReference type="PANTHER" id="PTHR21385:SF0">
    <property type="entry name" value="RE51073P"/>
    <property type="match status" value="1"/>
</dbReference>
<evidence type="ECO:0000313" key="3">
    <source>
        <dbReference type="EMBL" id="PIK50049.1"/>
    </source>
</evidence>
<reference evidence="3 4" key="1">
    <citation type="journal article" date="2017" name="PLoS Biol.">
        <title>The sea cucumber genome provides insights into morphological evolution and visceral regeneration.</title>
        <authorList>
            <person name="Zhang X."/>
            <person name="Sun L."/>
            <person name="Yuan J."/>
            <person name="Sun Y."/>
            <person name="Gao Y."/>
            <person name="Zhang L."/>
            <person name="Li S."/>
            <person name="Dai H."/>
            <person name="Hamel J.F."/>
            <person name="Liu C."/>
            <person name="Yu Y."/>
            <person name="Liu S."/>
            <person name="Lin W."/>
            <person name="Guo K."/>
            <person name="Jin S."/>
            <person name="Xu P."/>
            <person name="Storey K.B."/>
            <person name="Huan P."/>
            <person name="Zhang T."/>
            <person name="Zhou Y."/>
            <person name="Zhang J."/>
            <person name="Lin C."/>
            <person name="Li X."/>
            <person name="Xing L."/>
            <person name="Huo D."/>
            <person name="Sun M."/>
            <person name="Wang L."/>
            <person name="Mercier A."/>
            <person name="Li F."/>
            <person name="Yang H."/>
            <person name="Xiang J."/>
        </authorList>
    </citation>
    <scope>NUCLEOTIDE SEQUENCE [LARGE SCALE GENOMIC DNA]</scope>
    <source>
        <strain evidence="3">Shaxun</strain>
        <tissue evidence="3">Muscle</tissue>
    </source>
</reference>
<dbReference type="PANTHER" id="PTHR21385">
    <property type="entry name" value="ZINC FINGER PROTEIN-RELATED"/>
    <property type="match status" value="1"/>
</dbReference>
<proteinExistence type="predicted"/>
<dbReference type="PROSITE" id="PS50157">
    <property type="entry name" value="ZINC_FINGER_C2H2_2"/>
    <property type="match status" value="1"/>
</dbReference>
<sequence>MSIPFSCPLSPSRNVYGDNEKHKLWEDTSRWSCQYCGKAFFGQEYLDMHFENRHLETINQKIMKLCVPPGLSGMKKYSFINDMRLAVCGFLTCDRYDERPIQECWNLPSSHFHRCLVTETIDPNYPDSYAERKDKYVAIRIPREDSELRYRHREDFYDAYR</sequence>
<evidence type="ECO:0000259" key="2">
    <source>
        <dbReference type="PROSITE" id="PS50157"/>
    </source>
</evidence>
<comment type="caution">
    <text evidence="3">The sequence shown here is derived from an EMBL/GenBank/DDBJ whole genome shotgun (WGS) entry which is preliminary data.</text>
</comment>
<feature type="domain" description="C2H2-type" evidence="2">
    <location>
        <begin position="31"/>
        <end position="54"/>
    </location>
</feature>
<dbReference type="Proteomes" id="UP000230750">
    <property type="component" value="Unassembled WGS sequence"/>
</dbReference>
<dbReference type="OrthoDB" id="4507at2759"/>
<keyword evidence="1" id="KW-0863">Zinc-finger</keyword>
<dbReference type="PROSITE" id="PS00028">
    <property type="entry name" value="ZINC_FINGER_C2H2_1"/>
    <property type="match status" value="1"/>
</dbReference>
<dbReference type="AlphaFoldDB" id="A0A2G8KPX5"/>
<keyword evidence="1" id="KW-0862">Zinc</keyword>
<keyword evidence="4" id="KW-1185">Reference proteome</keyword>
<gene>
    <name evidence="3" type="ORF">BSL78_13058</name>
</gene>